<evidence type="ECO:0000313" key="2">
    <source>
        <dbReference type="EMBL" id="EXA46652.1"/>
    </source>
</evidence>
<evidence type="ECO:0000256" key="1">
    <source>
        <dbReference type="SAM" id="SignalP"/>
    </source>
</evidence>
<protein>
    <submittedName>
        <fullName evidence="2">Uncharacterized protein</fullName>
    </submittedName>
</protein>
<dbReference type="HOGENOM" id="CLU_035152_0_0_1"/>
<dbReference type="EMBL" id="JH650970">
    <property type="protein sequence ID" value="EXA46652.1"/>
    <property type="molecule type" value="Genomic_DNA"/>
</dbReference>
<sequence>MKMNILLAQLLSYVLLAHCAQSTLSETCAGLQNLSTCKFKFSVPTGFTVNTKEVTEKKLNKCKTKKKEKKPCATKKEPSKTCDVMTCVSGYDITTKRVPTGLKVVTKQVDLCQTVRNVLGQSEGDNFIKSSEAICKCFPRLQQLSLTTQAKSVSQGVISKANSKIADEIPGLETCLRDGGLTIEDGWSDAMNSIKAQGTPIKAFEMDVPTYAKIITGMKSCEKGSCNSTQIIEAVEYVFSRFTNDIEGGFKGVLSNWGILTSMNATSVEQRDALSNLMSYVSLAQAQVESINASCEKLGSCKGPAVSTFMEQVNSNIAAASYLGNLRFPADLGGKLNNLLQRQANASSQARDLLDEAATVALFKNGKVKTVKDLFQLLPMAKRVKDLSNDIKTQLDPFKEFLPNNLTFAISTAKEENKLRSMSFDEIELELNVSEKGENREVLEKLEAMQELILRNYDGNYLFRVISSISSIQGQLSYLSAMNGKFVIETNIVTFEQWSKLPTMAMPCSKTVDKTYKDSGFKEVFSYPEYSKCTVDGMTAKFPDLQIGYFRWSF</sequence>
<dbReference type="AlphaFoldDB" id="W9PWI3"/>
<dbReference type="Proteomes" id="UP000030751">
    <property type="component" value="Unassembled WGS sequence"/>
</dbReference>
<reference evidence="2" key="1">
    <citation type="submission" date="2011-10" db="EMBL/GenBank/DDBJ databases">
        <title>The Genome Sequence of Fusarium oxysporum HDV247.</title>
        <authorList>
            <consortium name="The Broad Institute Genome Sequencing Platform"/>
            <person name="Ma L.-J."/>
            <person name="Gale L.R."/>
            <person name="Schwartz D.C."/>
            <person name="Zhou S."/>
            <person name="Corby-Kistler H."/>
            <person name="Young S.K."/>
            <person name="Zeng Q."/>
            <person name="Gargeya S."/>
            <person name="Fitzgerald M."/>
            <person name="Haas B."/>
            <person name="Abouelleil A."/>
            <person name="Alvarado L."/>
            <person name="Arachchi H.M."/>
            <person name="Berlin A."/>
            <person name="Brown A."/>
            <person name="Chapman S.B."/>
            <person name="Chen Z."/>
            <person name="Dunbar C."/>
            <person name="Freedman E."/>
            <person name="Gearin G."/>
            <person name="Goldberg J."/>
            <person name="Griggs A."/>
            <person name="Gujja S."/>
            <person name="Heiman D."/>
            <person name="Howarth C."/>
            <person name="Larson L."/>
            <person name="Lui A."/>
            <person name="MacDonald P.J.P."/>
            <person name="Montmayeur A."/>
            <person name="Murphy C."/>
            <person name="Neiman D."/>
            <person name="Pearson M."/>
            <person name="Priest M."/>
            <person name="Roberts A."/>
            <person name="Saif S."/>
            <person name="Shea T."/>
            <person name="Shenoy N."/>
            <person name="Sisk P."/>
            <person name="Stolte C."/>
            <person name="Sykes S."/>
            <person name="Wortman J."/>
            <person name="Nusbaum C."/>
            <person name="Birren B."/>
        </authorList>
    </citation>
    <scope>NUCLEOTIDE SEQUENCE [LARGE SCALE GENOMIC DNA]</scope>
    <source>
        <strain evidence="2">HDV247</strain>
    </source>
</reference>
<gene>
    <name evidence="2" type="ORF">FOVG_03996</name>
</gene>
<proteinExistence type="predicted"/>
<accession>W9PWI3</accession>
<organism evidence="2">
    <name type="scientific">Fusarium oxysporum f. sp. pisi HDV247</name>
    <dbReference type="NCBI Taxonomy" id="1080344"/>
    <lineage>
        <taxon>Eukaryota</taxon>
        <taxon>Fungi</taxon>
        <taxon>Dikarya</taxon>
        <taxon>Ascomycota</taxon>
        <taxon>Pezizomycotina</taxon>
        <taxon>Sordariomycetes</taxon>
        <taxon>Hypocreomycetidae</taxon>
        <taxon>Hypocreales</taxon>
        <taxon>Nectriaceae</taxon>
        <taxon>Fusarium</taxon>
        <taxon>Fusarium oxysporum species complex</taxon>
    </lineage>
</organism>
<keyword evidence="1" id="KW-0732">Signal</keyword>
<feature type="signal peptide" evidence="1">
    <location>
        <begin position="1"/>
        <end position="25"/>
    </location>
</feature>
<feature type="chain" id="PRO_5004930263" evidence="1">
    <location>
        <begin position="26"/>
        <end position="554"/>
    </location>
</feature>
<name>W9PWI3_FUSOX</name>
<dbReference type="OrthoDB" id="5078134at2759"/>
<reference evidence="2" key="2">
    <citation type="submission" date="2012-05" db="EMBL/GenBank/DDBJ databases">
        <title>Annotation of the Genome Sequence of Fusarium oxysporum HDV247.</title>
        <authorList>
            <consortium name="The Broad Institute Genomics Platform"/>
            <person name="Ma L.-J."/>
            <person name="Corby-Kistler H."/>
            <person name="Broz K."/>
            <person name="Gale L.R."/>
            <person name="Jonkers W."/>
            <person name="O'Donnell K."/>
            <person name="Ploetz R."/>
            <person name="Steinberg C."/>
            <person name="Schwartz D.C."/>
            <person name="VanEtten H."/>
            <person name="Zhou S."/>
            <person name="Young S.K."/>
            <person name="Zeng Q."/>
            <person name="Gargeya S."/>
            <person name="Fitzgerald M."/>
            <person name="Abouelleil A."/>
            <person name="Alvarado L."/>
            <person name="Chapman S.B."/>
            <person name="Gainer-Dewar J."/>
            <person name="Goldberg J."/>
            <person name="Griggs A."/>
            <person name="Gujja S."/>
            <person name="Hansen M."/>
            <person name="Howarth C."/>
            <person name="Imamovic A."/>
            <person name="Ireland A."/>
            <person name="Larimer J."/>
            <person name="McCowan C."/>
            <person name="Murphy C."/>
            <person name="Pearson M."/>
            <person name="Poon T.W."/>
            <person name="Priest M."/>
            <person name="Roberts A."/>
            <person name="Saif S."/>
            <person name="Shea T."/>
            <person name="Sykes S."/>
            <person name="Wortman J."/>
            <person name="Nusbaum C."/>
            <person name="Birren B."/>
        </authorList>
    </citation>
    <scope>NUCLEOTIDE SEQUENCE</scope>
    <source>
        <strain evidence="2">HDV247</strain>
    </source>
</reference>